<dbReference type="GO" id="GO:0006352">
    <property type="term" value="P:DNA-templated transcription initiation"/>
    <property type="evidence" value="ECO:0007669"/>
    <property type="project" value="InterPro"/>
</dbReference>
<dbReference type="Pfam" id="PF04542">
    <property type="entry name" value="Sigma70_r2"/>
    <property type="match status" value="1"/>
</dbReference>
<dbReference type="AlphaFoldDB" id="A0A8J3Q1F6"/>
<dbReference type="InterPro" id="IPR013325">
    <property type="entry name" value="RNA_pol_sigma_r2"/>
</dbReference>
<evidence type="ECO:0000313" key="3">
    <source>
        <dbReference type="Proteomes" id="UP000630097"/>
    </source>
</evidence>
<dbReference type="InterPro" id="IPR007627">
    <property type="entry name" value="RNA_pol_sigma70_r2"/>
</dbReference>
<evidence type="ECO:0000313" key="2">
    <source>
        <dbReference type="EMBL" id="GIG84843.1"/>
    </source>
</evidence>
<evidence type="ECO:0000259" key="1">
    <source>
        <dbReference type="Pfam" id="PF04542"/>
    </source>
</evidence>
<reference evidence="2 3" key="1">
    <citation type="submission" date="2021-01" db="EMBL/GenBank/DDBJ databases">
        <title>Whole genome shotgun sequence of Planotetraspora kaengkrachanensis NBRC 104272.</title>
        <authorList>
            <person name="Komaki H."/>
            <person name="Tamura T."/>
        </authorList>
    </citation>
    <scope>NUCLEOTIDE SEQUENCE [LARGE SCALE GENOMIC DNA]</scope>
    <source>
        <strain evidence="2 3">NBRC 104272</strain>
    </source>
</reference>
<dbReference type="Gene3D" id="1.10.1740.10">
    <property type="match status" value="1"/>
</dbReference>
<dbReference type="EMBL" id="BONV01000060">
    <property type="protein sequence ID" value="GIG84843.1"/>
    <property type="molecule type" value="Genomic_DNA"/>
</dbReference>
<dbReference type="GO" id="GO:0003700">
    <property type="term" value="F:DNA-binding transcription factor activity"/>
    <property type="evidence" value="ECO:0007669"/>
    <property type="project" value="InterPro"/>
</dbReference>
<feature type="domain" description="RNA polymerase sigma-70 region 2" evidence="1">
    <location>
        <begin position="36"/>
        <end position="80"/>
    </location>
</feature>
<dbReference type="SUPFAM" id="SSF88946">
    <property type="entry name" value="Sigma2 domain of RNA polymerase sigma factors"/>
    <property type="match status" value="1"/>
</dbReference>
<organism evidence="2 3">
    <name type="scientific">Planotetraspora kaengkrachanensis</name>
    <dbReference type="NCBI Taxonomy" id="575193"/>
    <lineage>
        <taxon>Bacteria</taxon>
        <taxon>Bacillati</taxon>
        <taxon>Actinomycetota</taxon>
        <taxon>Actinomycetes</taxon>
        <taxon>Streptosporangiales</taxon>
        <taxon>Streptosporangiaceae</taxon>
        <taxon>Planotetraspora</taxon>
    </lineage>
</organism>
<sequence length="161" mass="17522">MSDVIGTGGARLAELDMDPGFRARVRAGDEAAFGVLFREHGTAVYNHCFRLTGDWSVAEDCASLVFLEAWRLREKVEPVPGLRYEGTTTDRAGRTGRAFSLDSDHGGLPNRKTLIVDPADGRIVDEEETLTETAGRLGVPIPSVISYTVYLEADTRPAPGR</sequence>
<gene>
    <name evidence="2" type="ORF">Pka01_79700</name>
</gene>
<protein>
    <recommendedName>
        <fullName evidence="1">RNA polymerase sigma-70 region 2 domain-containing protein</fullName>
    </recommendedName>
</protein>
<accession>A0A8J3Q1F6</accession>
<proteinExistence type="predicted"/>
<comment type="caution">
    <text evidence="2">The sequence shown here is derived from an EMBL/GenBank/DDBJ whole genome shotgun (WGS) entry which is preliminary data.</text>
</comment>
<dbReference type="Proteomes" id="UP000630097">
    <property type="component" value="Unassembled WGS sequence"/>
</dbReference>
<keyword evidence="3" id="KW-1185">Reference proteome</keyword>
<name>A0A8J3Q1F6_9ACTN</name>